<dbReference type="InterPro" id="IPR004107">
    <property type="entry name" value="Integrase_SAM-like_N"/>
</dbReference>
<gene>
    <name evidence="9" type="ORF">F4561_005417</name>
</gene>
<evidence type="ECO:0000256" key="1">
    <source>
        <dbReference type="ARBA" id="ARBA00008857"/>
    </source>
</evidence>
<name>A0A7W7RMP6_9ACTN</name>
<sequence length="394" mass="44339">MASNKRRFGRVRKLSSGRFQARYPGPDGVDRPAPFTFATRKEADRWLTLKEAEITRDGWLDPNAGEVRFRDYADEWLGTRELTVKTETTYEGLLRLHLNPTFGDMKLKDIRESDIRKWRAARRKSKKGKGQAPKAYRLLRAILNTAVRDKLIRENPCQIEGAGQEYSEERPVLSVAEVFKLADAINPRYRALVLLATFGSLRWGELAGLRRRNLDVDKGTVTVRETVYDVGELVKGAPKSRAGYRTVRLPGLIRDDLRRHLDKFAAPGPDGFVFVGVKGNQLRRSNFSKYWADACEAAGIKDVHLHDLRHTGNTYAAEAGASLRELMNRMGHSSTRAALVYLHARDDRARELADRLGERAAKELEDASSADDESDDRANDHDEGDDPPAVGALV</sequence>
<dbReference type="Gene3D" id="1.10.150.130">
    <property type="match status" value="1"/>
</dbReference>
<evidence type="ECO:0000313" key="9">
    <source>
        <dbReference type="EMBL" id="MBB4934597.1"/>
    </source>
</evidence>
<keyword evidence="10" id="KW-1185">Reference proteome</keyword>
<dbReference type="InterPro" id="IPR058717">
    <property type="entry name" value="Phage_L5_Integrase_N"/>
</dbReference>
<dbReference type="InterPro" id="IPR044068">
    <property type="entry name" value="CB"/>
</dbReference>
<dbReference type="Pfam" id="PF14659">
    <property type="entry name" value="Phage_int_SAM_3"/>
    <property type="match status" value="1"/>
</dbReference>
<organism evidence="9 10">
    <name type="scientific">Lipingzhangella halophila</name>
    <dbReference type="NCBI Taxonomy" id="1783352"/>
    <lineage>
        <taxon>Bacteria</taxon>
        <taxon>Bacillati</taxon>
        <taxon>Actinomycetota</taxon>
        <taxon>Actinomycetes</taxon>
        <taxon>Streptosporangiales</taxon>
        <taxon>Nocardiopsidaceae</taxon>
        <taxon>Lipingzhangella</taxon>
    </lineage>
</organism>
<dbReference type="GO" id="GO:0006310">
    <property type="term" value="P:DNA recombination"/>
    <property type="evidence" value="ECO:0007669"/>
    <property type="project" value="UniProtKB-KW"/>
</dbReference>
<dbReference type="Gene3D" id="1.10.443.10">
    <property type="entry name" value="Intergrase catalytic core"/>
    <property type="match status" value="1"/>
</dbReference>
<dbReference type="EMBL" id="JACHJT010000001">
    <property type="protein sequence ID" value="MBB4934597.1"/>
    <property type="molecule type" value="Genomic_DNA"/>
</dbReference>
<evidence type="ECO:0000259" key="7">
    <source>
        <dbReference type="PROSITE" id="PS51898"/>
    </source>
</evidence>
<dbReference type="PANTHER" id="PTHR30349:SF64">
    <property type="entry name" value="PROPHAGE INTEGRASE INTD-RELATED"/>
    <property type="match status" value="1"/>
</dbReference>
<dbReference type="InterPro" id="IPR013762">
    <property type="entry name" value="Integrase-like_cat_sf"/>
</dbReference>
<evidence type="ECO:0000256" key="2">
    <source>
        <dbReference type="ARBA" id="ARBA00022908"/>
    </source>
</evidence>
<dbReference type="PROSITE" id="PS51900">
    <property type="entry name" value="CB"/>
    <property type="match status" value="1"/>
</dbReference>
<evidence type="ECO:0000259" key="8">
    <source>
        <dbReference type="PROSITE" id="PS51900"/>
    </source>
</evidence>
<dbReference type="RefSeq" id="WP_184582777.1">
    <property type="nucleotide sequence ID" value="NZ_JACHJT010000001.1"/>
</dbReference>
<protein>
    <submittedName>
        <fullName evidence="9">Integrase</fullName>
    </submittedName>
</protein>
<evidence type="ECO:0000256" key="6">
    <source>
        <dbReference type="SAM" id="MobiDB-lite"/>
    </source>
</evidence>
<reference evidence="9 10" key="1">
    <citation type="submission" date="2020-08" db="EMBL/GenBank/DDBJ databases">
        <title>Sequencing the genomes of 1000 actinobacteria strains.</title>
        <authorList>
            <person name="Klenk H.-P."/>
        </authorList>
    </citation>
    <scope>NUCLEOTIDE SEQUENCE [LARGE SCALE GENOMIC DNA]</scope>
    <source>
        <strain evidence="9 10">DSM 102030</strain>
    </source>
</reference>
<keyword evidence="4" id="KW-0233">DNA recombination</keyword>
<dbReference type="InterPro" id="IPR050090">
    <property type="entry name" value="Tyrosine_recombinase_XerCD"/>
</dbReference>
<evidence type="ECO:0000256" key="5">
    <source>
        <dbReference type="PROSITE-ProRule" id="PRU01248"/>
    </source>
</evidence>
<dbReference type="InterPro" id="IPR010998">
    <property type="entry name" value="Integrase_recombinase_N"/>
</dbReference>
<dbReference type="GO" id="GO:0015074">
    <property type="term" value="P:DNA integration"/>
    <property type="evidence" value="ECO:0007669"/>
    <property type="project" value="UniProtKB-KW"/>
</dbReference>
<evidence type="ECO:0000313" key="10">
    <source>
        <dbReference type="Proteomes" id="UP000523007"/>
    </source>
</evidence>
<dbReference type="InterPro" id="IPR002104">
    <property type="entry name" value="Integrase_catalytic"/>
</dbReference>
<comment type="caution">
    <text evidence="9">The sequence shown here is derived from an EMBL/GenBank/DDBJ whole genome shotgun (WGS) entry which is preliminary data.</text>
</comment>
<dbReference type="InterPro" id="IPR011010">
    <property type="entry name" value="DNA_brk_join_enz"/>
</dbReference>
<dbReference type="AlphaFoldDB" id="A0A7W7RMP6"/>
<evidence type="ECO:0000256" key="4">
    <source>
        <dbReference type="ARBA" id="ARBA00023172"/>
    </source>
</evidence>
<dbReference type="PANTHER" id="PTHR30349">
    <property type="entry name" value="PHAGE INTEGRASE-RELATED"/>
    <property type="match status" value="1"/>
</dbReference>
<proteinExistence type="inferred from homology"/>
<accession>A0A7W7RMP6</accession>
<feature type="domain" description="Tyr recombinase" evidence="7">
    <location>
        <begin position="168"/>
        <end position="354"/>
    </location>
</feature>
<feature type="domain" description="Core-binding (CB)" evidence="8">
    <location>
        <begin position="67"/>
        <end position="147"/>
    </location>
</feature>
<dbReference type="GO" id="GO:0003677">
    <property type="term" value="F:DNA binding"/>
    <property type="evidence" value="ECO:0007669"/>
    <property type="project" value="UniProtKB-UniRule"/>
</dbReference>
<dbReference type="PROSITE" id="PS51898">
    <property type="entry name" value="TYR_RECOMBINASE"/>
    <property type="match status" value="1"/>
</dbReference>
<evidence type="ECO:0000256" key="3">
    <source>
        <dbReference type="ARBA" id="ARBA00023125"/>
    </source>
</evidence>
<keyword evidence="2" id="KW-0229">DNA integration</keyword>
<feature type="compositionally biased region" description="Acidic residues" evidence="6">
    <location>
        <begin position="366"/>
        <end position="375"/>
    </location>
</feature>
<dbReference type="Pfam" id="PF00589">
    <property type="entry name" value="Phage_integrase"/>
    <property type="match status" value="1"/>
</dbReference>
<dbReference type="SUPFAM" id="SSF56349">
    <property type="entry name" value="DNA breaking-rejoining enzymes"/>
    <property type="match status" value="1"/>
</dbReference>
<comment type="similarity">
    <text evidence="1">Belongs to the 'phage' integrase family.</text>
</comment>
<keyword evidence="3 5" id="KW-0238">DNA-binding</keyword>
<dbReference type="CDD" id="cd01189">
    <property type="entry name" value="INT_ICEBs1_C_like"/>
    <property type="match status" value="1"/>
</dbReference>
<dbReference type="Proteomes" id="UP000523007">
    <property type="component" value="Unassembled WGS sequence"/>
</dbReference>
<feature type="region of interest" description="Disordered" evidence="6">
    <location>
        <begin position="359"/>
        <end position="394"/>
    </location>
</feature>
<dbReference type="Pfam" id="PF26003">
    <property type="entry name" value="Integrase_N_phage"/>
    <property type="match status" value="1"/>
</dbReference>